<dbReference type="EMBL" id="GG663747">
    <property type="protein sequence ID" value="EEH52863.1"/>
    <property type="molecule type" value="Genomic_DNA"/>
</dbReference>
<feature type="region of interest" description="Disordered" evidence="1">
    <location>
        <begin position="302"/>
        <end position="325"/>
    </location>
</feature>
<dbReference type="PANTHER" id="PTHR23153:SF38">
    <property type="entry name" value="UBX DOMAIN-CONTAINING PROTEIN 6"/>
    <property type="match status" value="1"/>
</dbReference>
<dbReference type="STRING" id="564608.C1N586"/>
<feature type="domain" description="UBX" evidence="2">
    <location>
        <begin position="322"/>
        <end position="358"/>
    </location>
</feature>
<dbReference type="PANTHER" id="PTHR23153">
    <property type="entry name" value="UBX-RELATED"/>
    <property type="match status" value="1"/>
</dbReference>
<proteinExistence type="predicted"/>
<dbReference type="AlphaFoldDB" id="C1N586"/>
<dbReference type="Pfam" id="PF00789">
    <property type="entry name" value="UBX"/>
    <property type="match status" value="1"/>
</dbReference>
<dbReference type="OrthoDB" id="49605at2759"/>
<reference evidence="3 4" key="1">
    <citation type="journal article" date="2009" name="Science">
        <title>Green evolution and dynamic adaptations revealed by genomes of the marine picoeukaryotes Micromonas.</title>
        <authorList>
            <person name="Worden A.Z."/>
            <person name="Lee J.H."/>
            <person name="Mock T."/>
            <person name="Rouze P."/>
            <person name="Simmons M.P."/>
            <person name="Aerts A.L."/>
            <person name="Allen A.E."/>
            <person name="Cuvelier M.L."/>
            <person name="Derelle E."/>
            <person name="Everett M.V."/>
            <person name="Foulon E."/>
            <person name="Grimwood J."/>
            <person name="Gundlach H."/>
            <person name="Henrissat B."/>
            <person name="Napoli C."/>
            <person name="McDonald S.M."/>
            <person name="Parker M.S."/>
            <person name="Rombauts S."/>
            <person name="Salamov A."/>
            <person name="Von Dassow P."/>
            <person name="Badger J.H."/>
            <person name="Coutinho P.M."/>
            <person name="Demir E."/>
            <person name="Dubchak I."/>
            <person name="Gentemann C."/>
            <person name="Eikrem W."/>
            <person name="Gready J.E."/>
            <person name="John U."/>
            <person name="Lanier W."/>
            <person name="Lindquist E.A."/>
            <person name="Lucas S."/>
            <person name="Mayer K.F."/>
            <person name="Moreau H."/>
            <person name="Not F."/>
            <person name="Otillar R."/>
            <person name="Panaud O."/>
            <person name="Pangilinan J."/>
            <person name="Paulsen I."/>
            <person name="Piegu B."/>
            <person name="Poliakov A."/>
            <person name="Robbens S."/>
            <person name="Schmutz J."/>
            <person name="Toulza E."/>
            <person name="Wyss T."/>
            <person name="Zelensky A."/>
            <person name="Zhou K."/>
            <person name="Armbrust E.V."/>
            <person name="Bhattacharya D."/>
            <person name="Goodenough U.W."/>
            <person name="Van de Peer Y."/>
            <person name="Grigoriev I.V."/>
        </authorList>
    </citation>
    <scope>NUCLEOTIDE SEQUENCE [LARGE SCALE GENOMIC DNA]</scope>
    <source>
        <strain evidence="3 4">CCMP1545</strain>
    </source>
</reference>
<name>C1N586_MICPC</name>
<feature type="compositionally biased region" description="Basic and acidic residues" evidence="1">
    <location>
        <begin position="304"/>
        <end position="314"/>
    </location>
</feature>
<dbReference type="PROSITE" id="PS50033">
    <property type="entry name" value="UBX"/>
    <property type="match status" value="1"/>
</dbReference>
<accession>C1N586</accession>
<dbReference type="CDD" id="cd09212">
    <property type="entry name" value="PUB"/>
    <property type="match status" value="1"/>
</dbReference>
<dbReference type="Pfam" id="PF09409">
    <property type="entry name" value="PUB"/>
    <property type="match status" value="1"/>
</dbReference>
<dbReference type="OMA" id="KFMPREP"/>
<dbReference type="eggNOG" id="KOG2699">
    <property type="taxonomic scope" value="Eukaryota"/>
</dbReference>
<sequence length="384" mass="40252">MHNPFKSSKFKGSGQTLGTKAEDEERKRAKREALEAAAARSTTGASAPRAGGGAGAAALSRAGGGGRGGGGGGIDVDAMRREVLAEREKRRAERAAATAAAAASEAAIDADLSHPACASIDAAIARLAAIPDRAVAVGAAATLARVVANVATSPEDARYRRLRLANEKIAAATTRADGGVALLEALGFVAIEEPESGDAFLALPESVRDVAPFQVAIRRFVSAGLLSRAAASALTTPKPPPRADPTKPPSNGRETRVFLPAVTCAAAVTELPDEYFKRDASEIQAEFKAAAERRENAGALMTKAWREKNMNKNGDDDDDDKADARPVTVRVRVPDGCVLEGKFMPREPIAVVREWVSGALREHFRAFALRCVLYAGPHTTALAW</sequence>
<dbReference type="Proteomes" id="UP000001876">
    <property type="component" value="Unassembled WGS sequence"/>
</dbReference>
<dbReference type="RefSeq" id="XP_003062924.1">
    <property type="nucleotide sequence ID" value="XM_003062878.1"/>
</dbReference>
<evidence type="ECO:0000256" key="1">
    <source>
        <dbReference type="SAM" id="MobiDB-lite"/>
    </source>
</evidence>
<feature type="compositionally biased region" description="Gly residues" evidence="1">
    <location>
        <begin position="62"/>
        <end position="74"/>
    </location>
</feature>
<dbReference type="InterPro" id="IPR036339">
    <property type="entry name" value="PUB-like_dom_sf"/>
</dbReference>
<dbReference type="SUPFAM" id="SSF143503">
    <property type="entry name" value="PUG domain-like"/>
    <property type="match status" value="1"/>
</dbReference>
<organism evidence="4">
    <name type="scientific">Micromonas pusilla (strain CCMP1545)</name>
    <name type="common">Picoplanktonic green alga</name>
    <dbReference type="NCBI Taxonomy" id="564608"/>
    <lineage>
        <taxon>Eukaryota</taxon>
        <taxon>Viridiplantae</taxon>
        <taxon>Chlorophyta</taxon>
        <taxon>Mamiellophyceae</taxon>
        <taxon>Mamiellales</taxon>
        <taxon>Mamiellaceae</taxon>
        <taxon>Micromonas</taxon>
    </lineage>
</organism>
<keyword evidence="4" id="KW-1185">Reference proteome</keyword>
<feature type="compositionally biased region" description="Basic and acidic residues" evidence="1">
    <location>
        <begin position="20"/>
        <end position="34"/>
    </location>
</feature>
<evidence type="ECO:0000313" key="4">
    <source>
        <dbReference type="Proteomes" id="UP000001876"/>
    </source>
</evidence>
<feature type="region of interest" description="Disordered" evidence="1">
    <location>
        <begin position="1"/>
        <end position="75"/>
    </location>
</feature>
<evidence type="ECO:0000259" key="2">
    <source>
        <dbReference type="PROSITE" id="PS50033"/>
    </source>
</evidence>
<dbReference type="InterPro" id="IPR018997">
    <property type="entry name" value="PUB_domain"/>
</dbReference>
<dbReference type="InterPro" id="IPR001012">
    <property type="entry name" value="UBX_dom"/>
</dbReference>
<evidence type="ECO:0000313" key="3">
    <source>
        <dbReference type="EMBL" id="EEH52863.1"/>
    </source>
</evidence>
<feature type="compositionally biased region" description="Low complexity" evidence="1">
    <location>
        <begin position="35"/>
        <end position="49"/>
    </location>
</feature>
<feature type="compositionally biased region" description="Pro residues" evidence="1">
    <location>
        <begin position="237"/>
        <end position="248"/>
    </location>
</feature>
<dbReference type="InterPro" id="IPR029071">
    <property type="entry name" value="Ubiquitin-like_domsf"/>
</dbReference>
<dbReference type="GeneID" id="9688568"/>
<dbReference type="GO" id="GO:0005737">
    <property type="term" value="C:cytoplasm"/>
    <property type="evidence" value="ECO:0007669"/>
    <property type="project" value="TreeGrafter"/>
</dbReference>
<dbReference type="Gene3D" id="1.20.58.2190">
    <property type="match status" value="1"/>
</dbReference>
<protein>
    <submittedName>
        <fullName evidence="3">Predicted protein</fullName>
    </submittedName>
</protein>
<dbReference type="KEGG" id="mpp:MICPUCDRAFT_48745"/>
<dbReference type="SUPFAM" id="SSF54236">
    <property type="entry name" value="Ubiquitin-like"/>
    <property type="match status" value="1"/>
</dbReference>
<feature type="region of interest" description="Disordered" evidence="1">
    <location>
        <begin position="231"/>
        <end position="255"/>
    </location>
</feature>
<gene>
    <name evidence="3" type="ORF">MICPUCDRAFT_48745</name>
</gene>